<feature type="signal peptide" evidence="8">
    <location>
        <begin position="1"/>
        <end position="26"/>
    </location>
</feature>
<evidence type="ECO:0000256" key="5">
    <source>
        <dbReference type="ARBA" id="ARBA00022989"/>
    </source>
</evidence>
<evidence type="ECO:0000313" key="9">
    <source>
        <dbReference type="EMBL" id="KAJ1692645.1"/>
    </source>
</evidence>
<keyword evidence="4 7" id="KW-0256">Endoplasmic reticulum</keyword>
<evidence type="ECO:0000256" key="2">
    <source>
        <dbReference type="ARBA" id="ARBA00022692"/>
    </source>
</evidence>
<feature type="chain" id="PRO_5040128112" description="Translocon-associated protein subunit alpha" evidence="8">
    <location>
        <begin position="27"/>
        <end position="256"/>
    </location>
</feature>
<dbReference type="PANTHER" id="PTHR12924">
    <property type="entry name" value="TRANSLOCON-ASSOCIATED PROTEIN, ALPHA SUBUNIT"/>
    <property type="match status" value="1"/>
</dbReference>
<keyword evidence="6 7" id="KW-0472">Membrane</keyword>
<dbReference type="Pfam" id="PF03896">
    <property type="entry name" value="TRAP_alpha"/>
    <property type="match status" value="1"/>
</dbReference>
<evidence type="ECO:0000256" key="7">
    <source>
        <dbReference type="RuleBase" id="RU368074"/>
    </source>
</evidence>
<evidence type="ECO:0000256" key="4">
    <source>
        <dbReference type="ARBA" id="ARBA00022824"/>
    </source>
</evidence>
<gene>
    <name evidence="9" type="ORF">LUZ63_009343</name>
</gene>
<keyword evidence="3 7" id="KW-0732">Signal</keyword>
<evidence type="ECO:0000256" key="6">
    <source>
        <dbReference type="ARBA" id="ARBA00023136"/>
    </source>
</evidence>
<comment type="subunit">
    <text evidence="7">Heterotetramer of TRAP-alpha, TRAP-beta, TRAP-delta and TRAP-gamma.</text>
</comment>
<dbReference type="EMBL" id="JAMQYH010000003">
    <property type="protein sequence ID" value="KAJ1692645.1"/>
    <property type="molecule type" value="Genomic_DNA"/>
</dbReference>
<dbReference type="AlphaFoldDB" id="A0A9Q0CF69"/>
<name>A0A9Q0CF69_9POAL</name>
<keyword evidence="2 7" id="KW-0812">Transmembrane</keyword>
<evidence type="ECO:0000256" key="1">
    <source>
        <dbReference type="ARBA" id="ARBA00004115"/>
    </source>
</evidence>
<dbReference type="PANTHER" id="PTHR12924:SF0">
    <property type="entry name" value="TRANSLOCON-ASSOCIATED PROTEIN SUBUNIT ALPHA"/>
    <property type="match status" value="1"/>
</dbReference>
<evidence type="ECO:0000256" key="8">
    <source>
        <dbReference type="SAM" id="SignalP"/>
    </source>
</evidence>
<organism evidence="9 10">
    <name type="scientific">Rhynchospora breviuscula</name>
    <dbReference type="NCBI Taxonomy" id="2022672"/>
    <lineage>
        <taxon>Eukaryota</taxon>
        <taxon>Viridiplantae</taxon>
        <taxon>Streptophyta</taxon>
        <taxon>Embryophyta</taxon>
        <taxon>Tracheophyta</taxon>
        <taxon>Spermatophyta</taxon>
        <taxon>Magnoliopsida</taxon>
        <taxon>Liliopsida</taxon>
        <taxon>Poales</taxon>
        <taxon>Cyperaceae</taxon>
        <taxon>Cyperoideae</taxon>
        <taxon>Rhynchosporeae</taxon>
        <taxon>Rhynchospora</taxon>
    </lineage>
</organism>
<comment type="similarity">
    <text evidence="7">Belongs to the TRAP-alpha family.</text>
</comment>
<sequence>MAIARVFYALLAILILASPAAQIVRCQSDGETAASEVIEGAKLGIVGDDTHVVNDTNLGSAPGISIVCLFPKNPGKLAVAGDKTNLLVGLHNEGDSVVKVANVHATLHLPFDHRIYSQNLTLRAFSGATVPVSAQATFPYTFYLSNLLRAGSYDLVGYIVYEIDQQLYQSVFHNGTIEVVESDSFLSIESPFLFTLGVALIGFLGLWLFRQMQQYSKKTKMTPKVEVGTRQTEANMDEWLAGTAYAKSVGKEKKRK</sequence>
<evidence type="ECO:0000256" key="3">
    <source>
        <dbReference type="ARBA" id="ARBA00022729"/>
    </source>
</evidence>
<protein>
    <recommendedName>
        <fullName evidence="7">Translocon-associated protein subunit alpha</fullName>
        <shortName evidence="7">TRAP-alpha</shortName>
    </recommendedName>
    <alternativeName>
        <fullName evidence="7">Signal sequence receptor subunit alpha</fullName>
    </alternativeName>
</protein>
<keyword evidence="7" id="KW-0106">Calcium</keyword>
<keyword evidence="5 7" id="KW-1133">Transmembrane helix</keyword>
<proteinExistence type="inferred from homology"/>
<dbReference type="Proteomes" id="UP001151287">
    <property type="component" value="Unassembled WGS sequence"/>
</dbReference>
<accession>A0A9Q0CF69</accession>
<feature type="transmembrane region" description="Helical" evidence="7">
    <location>
        <begin position="192"/>
        <end position="209"/>
    </location>
</feature>
<reference evidence="9" key="1">
    <citation type="journal article" date="2022" name="Cell">
        <title>Repeat-based holocentromeres influence genome architecture and karyotype evolution.</title>
        <authorList>
            <person name="Hofstatter P.G."/>
            <person name="Thangavel G."/>
            <person name="Lux T."/>
            <person name="Neumann P."/>
            <person name="Vondrak T."/>
            <person name="Novak P."/>
            <person name="Zhang M."/>
            <person name="Costa L."/>
            <person name="Castellani M."/>
            <person name="Scott A."/>
            <person name="Toegelov H."/>
            <person name="Fuchs J."/>
            <person name="Mata-Sucre Y."/>
            <person name="Dias Y."/>
            <person name="Vanzela A.L.L."/>
            <person name="Huettel B."/>
            <person name="Almeida C.C.S."/>
            <person name="Simkova H."/>
            <person name="Souza G."/>
            <person name="Pedrosa-Harand A."/>
            <person name="Macas J."/>
            <person name="Mayer K.F.X."/>
            <person name="Houben A."/>
            <person name="Marques A."/>
        </authorList>
    </citation>
    <scope>NUCLEOTIDE SEQUENCE</scope>
    <source>
        <strain evidence="9">RhyBre1mFocal</strain>
    </source>
</reference>
<dbReference type="OrthoDB" id="1926781at2759"/>
<comment type="domain">
    <text evidence="7">Shows a remarkable charge distribution with the N-terminus being highly negatively charged, and the cytoplasmic C-terminus positively charged.</text>
</comment>
<evidence type="ECO:0000313" key="10">
    <source>
        <dbReference type="Proteomes" id="UP001151287"/>
    </source>
</evidence>
<comment type="subcellular location">
    <subcellularLocation>
        <location evidence="1 7">Endoplasmic reticulum membrane</location>
        <topology evidence="1 7">Single-pass type I membrane protein</topology>
    </subcellularLocation>
</comment>
<keyword evidence="10" id="KW-1185">Reference proteome</keyword>
<comment type="caution">
    <text evidence="9">The sequence shown here is derived from an EMBL/GenBank/DDBJ whole genome shotgun (WGS) entry which is preliminary data.</text>
</comment>
<dbReference type="InterPro" id="IPR005595">
    <property type="entry name" value="TRAP_alpha"/>
</dbReference>
<comment type="function">
    <text evidence="7">TRAP proteins are part of a complex whose function is to bind calcium to the ER membrane and thereby regulate the retention of ER resident proteins. May be involved in the recycling of the translocation apparatus after completion of the translocation process or may function as a membrane-bound chaperone facilitating folding of translocated proteins.</text>
</comment>
<dbReference type="GO" id="GO:0005789">
    <property type="term" value="C:endoplasmic reticulum membrane"/>
    <property type="evidence" value="ECO:0007669"/>
    <property type="project" value="UniProtKB-SubCell"/>
</dbReference>